<dbReference type="EMBL" id="CP119075">
    <property type="protein sequence ID" value="WED63128.1"/>
    <property type="molecule type" value="Genomic_DNA"/>
</dbReference>
<organism evidence="6 7">
    <name type="scientific">Synoicihabitans lomoniglobus</name>
    <dbReference type="NCBI Taxonomy" id="2909285"/>
    <lineage>
        <taxon>Bacteria</taxon>
        <taxon>Pseudomonadati</taxon>
        <taxon>Verrucomicrobiota</taxon>
        <taxon>Opitutia</taxon>
        <taxon>Opitutales</taxon>
        <taxon>Opitutaceae</taxon>
        <taxon>Synoicihabitans</taxon>
    </lineage>
</organism>
<dbReference type="Pfam" id="PF00356">
    <property type="entry name" value="LacI"/>
    <property type="match status" value="1"/>
</dbReference>
<dbReference type="InterPro" id="IPR000843">
    <property type="entry name" value="HTH_LacI"/>
</dbReference>
<feature type="domain" description="HTH lacI-type" evidence="5">
    <location>
        <begin position="32"/>
        <end position="86"/>
    </location>
</feature>
<keyword evidence="2 6" id="KW-0238">DNA-binding</keyword>
<accession>A0AAE9ZVA5</accession>
<evidence type="ECO:0000256" key="4">
    <source>
        <dbReference type="SAM" id="MobiDB-lite"/>
    </source>
</evidence>
<reference evidence="6" key="1">
    <citation type="submission" date="2023-03" db="EMBL/GenBank/DDBJ databases">
        <title>Lomoglobus Profundus gen. nov., sp. nov., a novel member of the phylum Verrucomicrobia, isolated from deep-marine sediment of South China Sea.</title>
        <authorList>
            <person name="Ahmad T."/>
            <person name="Ishaq S.E."/>
            <person name="Wang F."/>
        </authorList>
    </citation>
    <scope>NUCLEOTIDE SEQUENCE</scope>
    <source>
        <strain evidence="6">LMO-M01</strain>
    </source>
</reference>
<feature type="compositionally biased region" description="Low complexity" evidence="4">
    <location>
        <begin position="391"/>
        <end position="407"/>
    </location>
</feature>
<name>A0AAE9ZVA5_9BACT</name>
<protein>
    <submittedName>
        <fullName evidence="6">LacI family DNA-binding transcriptional regulator</fullName>
    </submittedName>
</protein>
<dbReference type="AlphaFoldDB" id="A0AAE9ZVA5"/>
<evidence type="ECO:0000256" key="2">
    <source>
        <dbReference type="ARBA" id="ARBA00023125"/>
    </source>
</evidence>
<evidence type="ECO:0000313" key="7">
    <source>
        <dbReference type="Proteomes" id="UP001218638"/>
    </source>
</evidence>
<proteinExistence type="predicted"/>
<gene>
    <name evidence="6" type="ORF">PXH66_12380</name>
</gene>
<dbReference type="CDD" id="cd01392">
    <property type="entry name" value="HTH_LacI"/>
    <property type="match status" value="1"/>
</dbReference>
<feature type="region of interest" description="Disordered" evidence="4">
    <location>
        <begin position="376"/>
        <end position="423"/>
    </location>
</feature>
<keyword evidence="7" id="KW-1185">Reference proteome</keyword>
<keyword evidence="1" id="KW-0805">Transcription regulation</keyword>
<evidence type="ECO:0000256" key="1">
    <source>
        <dbReference type="ARBA" id="ARBA00023015"/>
    </source>
</evidence>
<dbReference type="SUPFAM" id="SSF47413">
    <property type="entry name" value="lambda repressor-like DNA-binding domains"/>
    <property type="match status" value="1"/>
</dbReference>
<evidence type="ECO:0000313" key="6">
    <source>
        <dbReference type="EMBL" id="WED63128.1"/>
    </source>
</evidence>
<dbReference type="GO" id="GO:0003700">
    <property type="term" value="F:DNA-binding transcription factor activity"/>
    <property type="evidence" value="ECO:0007669"/>
    <property type="project" value="TreeGrafter"/>
</dbReference>
<evidence type="ECO:0000256" key="3">
    <source>
        <dbReference type="ARBA" id="ARBA00023163"/>
    </source>
</evidence>
<sequence length="423" mass="46914">MSRTSPPANSSASLESAESRSSLLHRPTGRRVTQKDIAKIAGVHNTTVSLALRHDASIPAATRERITRVAAQLGYRPDPAISALVSYRRTLGHSRRKRSIAYVTCGHTATAWRDSPDQVSYFEGARQEAKERDYELEHFWLDEPNMSPKRLAGILFHRGINGMVLAPGSHHLNQNLDFGSRVPHVVVLGLNHVGTDLNYVSSDRIGNVRKSVRESFRAGYQNPALVLSPDTNGETNHAMWVGFLAEQGYQRDDPRSPVFYPGQADNMTSRSHVTPEADGIQRKLVAWLHEIQPDVIIGSCTFVGDLLEGTGIEIPRHFALVDPHLDHHHHDVAGIRRHPFRAGEVAIEMLHSQLHENRCPTTTSHTTTLIEGTWIPGATLPRKRNRHRVAPSPTTQTKTPRRTPTGKPIEKSVNRASDVAPPA</sequence>
<dbReference type="SMART" id="SM00354">
    <property type="entry name" value="HTH_LACI"/>
    <property type="match status" value="1"/>
</dbReference>
<evidence type="ECO:0000259" key="5">
    <source>
        <dbReference type="PROSITE" id="PS50932"/>
    </source>
</evidence>
<dbReference type="GO" id="GO:0000976">
    <property type="term" value="F:transcription cis-regulatory region binding"/>
    <property type="evidence" value="ECO:0007669"/>
    <property type="project" value="TreeGrafter"/>
</dbReference>
<feature type="region of interest" description="Disordered" evidence="4">
    <location>
        <begin position="1"/>
        <end position="31"/>
    </location>
</feature>
<dbReference type="RefSeq" id="WP_330927545.1">
    <property type="nucleotide sequence ID" value="NZ_CP119075.1"/>
</dbReference>
<keyword evidence="3" id="KW-0804">Transcription</keyword>
<dbReference type="SUPFAM" id="SSF53822">
    <property type="entry name" value="Periplasmic binding protein-like I"/>
    <property type="match status" value="1"/>
</dbReference>
<dbReference type="PANTHER" id="PTHR30146">
    <property type="entry name" value="LACI-RELATED TRANSCRIPTIONAL REPRESSOR"/>
    <property type="match status" value="1"/>
</dbReference>
<dbReference type="PANTHER" id="PTHR30146:SF109">
    <property type="entry name" value="HTH-TYPE TRANSCRIPTIONAL REGULATOR GALS"/>
    <property type="match status" value="1"/>
</dbReference>
<dbReference type="InterPro" id="IPR028082">
    <property type="entry name" value="Peripla_BP_I"/>
</dbReference>
<dbReference type="Gene3D" id="3.40.50.2300">
    <property type="match status" value="2"/>
</dbReference>
<dbReference type="InterPro" id="IPR010982">
    <property type="entry name" value="Lambda_DNA-bd_dom_sf"/>
</dbReference>
<dbReference type="Proteomes" id="UP001218638">
    <property type="component" value="Chromosome"/>
</dbReference>
<dbReference type="KEGG" id="slom:PXH66_12380"/>
<dbReference type="PROSITE" id="PS50932">
    <property type="entry name" value="HTH_LACI_2"/>
    <property type="match status" value="1"/>
</dbReference>
<dbReference type="Gene3D" id="1.10.260.40">
    <property type="entry name" value="lambda repressor-like DNA-binding domains"/>
    <property type="match status" value="1"/>
</dbReference>
<feature type="compositionally biased region" description="Low complexity" evidence="4">
    <location>
        <begin position="1"/>
        <end position="24"/>
    </location>
</feature>